<name>A0A410GEC1_9BURK</name>
<dbReference type="Gene3D" id="3.40.630.10">
    <property type="entry name" value="Zn peptidases"/>
    <property type="match status" value="1"/>
</dbReference>
<comment type="cofactor">
    <cofactor evidence="3">
        <name>Zn(2+)</name>
        <dbReference type="ChEBI" id="CHEBI:29105"/>
    </cofactor>
    <text evidence="3">Binds 2 Zn(2+) ions per subunit.</text>
</comment>
<feature type="binding site" evidence="3">
    <location>
        <position position="133"/>
    </location>
    <ligand>
        <name>Zn(2+)</name>
        <dbReference type="ChEBI" id="CHEBI:29105"/>
        <label>2</label>
    </ligand>
</feature>
<dbReference type="PANTHER" id="PTHR32494:SF5">
    <property type="entry name" value="ALLANTOATE AMIDOHYDROLASE"/>
    <property type="match status" value="1"/>
</dbReference>
<evidence type="ECO:0000313" key="6">
    <source>
        <dbReference type="Proteomes" id="UP000283474"/>
    </source>
</evidence>
<evidence type="ECO:0000256" key="1">
    <source>
        <dbReference type="ARBA" id="ARBA00006153"/>
    </source>
</evidence>
<dbReference type="OrthoDB" id="9808195at2"/>
<feature type="binding site" evidence="3">
    <location>
        <position position="87"/>
    </location>
    <ligand>
        <name>Zn(2+)</name>
        <dbReference type="ChEBI" id="CHEBI:29105"/>
        <label>1</label>
    </ligand>
</feature>
<dbReference type="AlphaFoldDB" id="A0A410GEC1"/>
<proteinExistence type="inferred from homology"/>
<dbReference type="GO" id="GO:0016813">
    <property type="term" value="F:hydrolase activity, acting on carbon-nitrogen (but not peptide) bonds, in linear amidines"/>
    <property type="evidence" value="ECO:0007669"/>
    <property type="project" value="InterPro"/>
</dbReference>
<gene>
    <name evidence="5" type="ORF">CKA81_13015</name>
</gene>
<reference evidence="5 6" key="1">
    <citation type="submission" date="2017-08" db="EMBL/GenBank/DDBJ databases">
        <authorList>
            <person name="Park S.-J."/>
            <person name="Kim H."/>
        </authorList>
    </citation>
    <scope>NUCLEOTIDE SEQUENCE [LARGE SCALE GENOMIC DNA]</scope>
    <source>
        <strain evidence="6">ye3</strain>
    </source>
</reference>
<evidence type="ECO:0000313" key="5">
    <source>
        <dbReference type="EMBL" id="QAA94656.1"/>
    </source>
</evidence>
<dbReference type="NCBIfam" id="NF006771">
    <property type="entry name" value="PRK09290.1-5"/>
    <property type="match status" value="1"/>
</dbReference>
<keyword evidence="3" id="KW-0479">Metal-binding</keyword>
<dbReference type="EMBL" id="CP022987">
    <property type="protein sequence ID" value="QAA94656.1"/>
    <property type="molecule type" value="Genomic_DNA"/>
</dbReference>
<sequence>MQTVPTAGPLNNIERLWKRVETLSSFTDPHMPWTRRAFTDRYSHARRWLQEQMEQAGLNVHLDQGGNMIGRRDGRDRDALPIITGSHTDTVLEGGRFDGIIGVLAGIEVAQSMSEQGIELAHPFEVIDFLSEEPSDYGISCVGSRAFSGLLDAKMLATRRPDGESLSEGIRRIGGNPEALRRPLRDAGSTGAFVELHIEQGPVLESRDLPIGVVTHIVGIRRVAISVHGRADHAGTTPMNLRQDALVGAARLIDAACALARELGSAQRYVVATVGRLTMTPNMSNAVPAKVDMILEVRSDDEEVLKHFPELLSERNIDRLEDVRVTVTIDDLSHSGVTTCSDTIMAAIERSATSLGHQSMRLPSGAGHDAVYVAKTGPVGMIFIPCLQGRSHSAEEWIEPEQLLKGTDVLLQTIVELDRILAA</sequence>
<evidence type="ECO:0000256" key="3">
    <source>
        <dbReference type="PIRSR" id="PIRSR001235-1"/>
    </source>
</evidence>
<feature type="binding site" evidence="3">
    <location>
        <position position="197"/>
    </location>
    <ligand>
        <name>Zn(2+)</name>
        <dbReference type="ChEBI" id="CHEBI:29105"/>
        <label>1</label>
    </ligand>
</feature>
<evidence type="ECO:0000256" key="2">
    <source>
        <dbReference type="ARBA" id="ARBA00022801"/>
    </source>
</evidence>
<accession>A0A410GEC1</accession>
<feature type="binding site" evidence="4">
    <location>
        <position position="222"/>
    </location>
    <ligand>
        <name>allantoate</name>
        <dbReference type="ChEBI" id="CHEBI:17536"/>
    </ligand>
</feature>
<dbReference type="NCBIfam" id="TIGR01879">
    <property type="entry name" value="hydantase"/>
    <property type="match status" value="1"/>
</dbReference>
<dbReference type="Proteomes" id="UP000283474">
    <property type="component" value="Chromosome"/>
</dbReference>
<dbReference type="KEGG" id="pus:CKA81_13015"/>
<feature type="binding site" evidence="3">
    <location>
        <position position="98"/>
    </location>
    <ligand>
        <name>Zn(2+)</name>
        <dbReference type="ChEBI" id="CHEBI:29105"/>
        <label>2</label>
    </ligand>
</feature>
<dbReference type="Pfam" id="PF01546">
    <property type="entry name" value="Peptidase_M20"/>
    <property type="match status" value="1"/>
</dbReference>
<dbReference type="Gene3D" id="3.30.70.360">
    <property type="match status" value="1"/>
</dbReference>
<feature type="binding site" evidence="3">
    <location>
        <position position="98"/>
    </location>
    <ligand>
        <name>Zn(2+)</name>
        <dbReference type="ChEBI" id="CHEBI:29105"/>
        <label>1</label>
    </ligand>
</feature>
<dbReference type="SUPFAM" id="SSF53187">
    <property type="entry name" value="Zn-dependent exopeptidases"/>
    <property type="match status" value="1"/>
</dbReference>
<organism evidence="5 6">
    <name type="scientific">Pollutimonas thiosulfatoxidans</name>
    <dbReference type="NCBI Taxonomy" id="2028345"/>
    <lineage>
        <taxon>Bacteria</taxon>
        <taxon>Pseudomonadati</taxon>
        <taxon>Pseudomonadota</taxon>
        <taxon>Betaproteobacteria</taxon>
        <taxon>Burkholderiales</taxon>
        <taxon>Alcaligenaceae</taxon>
        <taxon>Pollutimonas</taxon>
    </lineage>
</organism>
<dbReference type="GO" id="GO:0046872">
    <property type="term" value="F:metal ion binding"/>
    <property type="evidence" value="ECO:0007669"/>
    <property type="project" value="UniProtKB-KW"/>
</dbReference>
<dbReference type="CDD" id="cd03884">
    <property type="entry name" value="M20_bAS"/>
    <property type="match status" value="1"/>
</dbReference>
<feature type="binding site" evidence="3">
    <location>
        <position position="392"/>
    </location>
    <ligand>
        <name>Zn(2+)</name>
        <dbReference type="ChEBI" id="CHEBI:29105"/>
        <label>2</label>
    </ligand>
</feature>
<feature type="binding site" evidence="4">
    <location>
        <position position="285"/>
    </location>
    <ligand>
        <name>allantoate</name>
        <dbReference type="ChEBI" id="CHEBI:17536"/>
    </ligand>
</feature>
<feature type="binding site" evidence="4">
    <location>
        <position position="298"/>
    </location>
    <ligand>
        <name>allantoate</name>
        <dbReference type="ChEBI" id="CHEBI:17536"/>
    </ligand>
</feature>
<dbReference type="PIRSF" id="PIRSF001235">
    <property type="entry name" value="Amidase_carbamoylase"/>
    <property type="match status" value="1"/>
</dbReference>
<comment type="similarity">
    <text evidence="1">Belongs to the peptidase M20 family.</text>
</comment>
<keyword evidence="2 5" id="KW-0378">Hydrolase</keyword>
<evidence type="ECO:0000256" key="4">
    <source>
        <dbReference type="PIRSR" id="PIRSR001235-2"/>
    </source>
</evidence>
<keyword evidence="3" id="KW-0862">Zinc</keyword>
<dbReference type="PANTHER" id="PTHR32494">
    <property type="entry name" value="ALLANTOATE DEIMINASE-RELATED"/>
    <property type="match status" value="1"/>
</dbReference>
<dbReference type="SUPFAM" id="SSF55031">
    <property type="entry name" value="Bacterial exopeptidase dimerisation domain"/>
    <property type="match status" value="1"/>
</dbReference>
<dbReference type="InterPro" id="IPR010158">
    <property type="entry name" value="Amidase_Cbmase"/>
</dbReference>
<dbReference type="RefSeq" id="WP_128355652.1">
    <property type="nucleotide sequence ID" value="NZ_CP022987.1"/>
</dbReference>
<protein>
    <submittedName>
        <fullName evidence="5">Zn-dependent hydrolase</fullName>
    </submittedName>
</protein>
<dbReference type="InterPro" id="IPR002933">
    <property type="entry name" value="Peptidase_M20"/>
</dbReference>
<keyword evidence="6" id="KW-1185">Reference proteome</keyword>
<dbReference type="InterPro" id="IPR036264">
    <property type="entry name" value="Bact_exopeptidase_dim_dom"/>
</dbReference>